<dbReference type="SUPFAM" id="SSF52540">
    <property type="entry name" value="P-loop containing nucleoside triphosphate hydrolases"/>
    <property type="match status" value="1"/>
</dbReference>
<gene>
    <name evidence="12" type="primary">holA</name>
    <name evidence="12" type="ORF">K0625_20665</name>
</gene>
<dbReference type="InterPro" id="IPR008921">
    <property type="entry name" value="DNA_pol3_clamp-load_cplx_C"/>
</dbReference>
<dbReference type="PANTHER" id="PTHR34388:SF1">
    <property type="entry name" value="DNA POLYMERASE III SUBUNIT DELTA"/>
    <property type="match status" value="1"/>
</dbReference>
<feature type="domain" description="DNA polymerase III subunit delta C-terminal" evidence="11">
    <location>
        <begin position="213"/>
        <end position="333"/>
    </location>
</feature>
<dbReference type="InterPro" id="IPR005790">
    <property type="entry name" value="DNA_polIII_delta"/>
</dbReference>
<dbReference type="EC" id="2.7.7.7" evidence="1 9"/>
<evidence type="ECO:0000259" key="10">
    <source>
        <dbReference type="Pfam" id="PF06144"/>
    </source>
</evidence>
<protein>
    <recommendedName>
        <fullName evidence="2 9">DNA polymerase III subunit delta</fullName>
        <ecNumber evidence="1 9">2.7.7.7</ecNumber>
    </recommendedName>
</protein>
<evidence type="ECO:0000256" key="3">
    <source>
        <dbReference type="ARBA" id="ARBA00022679"/>
    </source>
</evidence>
<evidence type="ECO:0000256" key="9">
    <source>
        <dbReference type="NCBIfam" id="TIGR01128"/>
    </source>
</evidence>
<dbReference type="InterPro" id="IPR010372">
    <property type="entry name" value="DNA_pol3_delta_N"/>
</dbReference>
<evidence type="ECO:0000313" key="13">
    <source>
        <dbReference type="Proteomes" id="UP001195963"/>
    </source>
</evidence>
<dbReference type="SUPFAM" id="SSF48019">
    <property type="entry name" value="post-AAA+ oligomerization domain-like"/>
    <property type="match status" value="1"/>
</dbReference>
<accession>A0ABS7E8L9</accession>
<dbReference type="InterPro" id="IPR027417">
    <property type="entry name" value="P-loop_NTPase"/>
</dbReference>
<dbReference type="Pfam" id="PF06144">
    <property type="entry name" value="DNA_pol3_delta"/>
    <property type="match status" value="1"/>
</dbReference>
<keyword evidence="4 12" id="KW-0548">Nucleotidyltransferase</keyword>
<keyword evidence="13" id="KW-1185">Reference proteome</keyword>
<evidence type="ECO:0000313" key="12">
    <source>
        <dbReference type="EMBL" id="MBW8186041.1"/>
    </source>
</evidence>
<dbReference type="InterPro" id="IPR032780">
    <property type="entry name" value="DNA_pol3_delt_C"/>
</dbReference>
<keyword evidence="3 12" id="KW-0808">Transferase</keyword>
<dbReference type="Gene3D" id="1.10.8.60">
    <property type="match status" value="1"/>
</dbReference>
<comment type="catalytic activity">
    <reaction evidence="8">
        <text>DNA(n) + a 2'-deoxyribonucleoside 5'-triphosphate = DNA(n+1) + diphosphate</text>
        <dbReference type="Rhea" id="RHEA:22508"/>
        <dbReference type="Rhea" id="RHEA-COMP:17339"/>
        <dbReference type="Rhea" id="RHEA-COMP:17340"/>
        <dbReference type="ChEBI" id="CHEBI:33019"/>
        <dbReference type="ChEBI" id="CHEBI:61560"/>
        <dbReference type="ChEBI" id="CHEBI:173112"/>
        <dbReference type="EC" id="2.7.7.7"/>
    </reaction>
</comment>
<dbReference type="Proteomes" id="UP001195963">
    <property type="component" value="Unassembled WGS sequence"/>
</dbReference>
<organism evidence="12 13">
    <name type="scientific">Shewanella nanhaiensis</name>
    <dbReference type="NCBI Taxonomy" id="2864872"/>
    <lineage>
        <taxon>Bacteria</taxon>
        <taxon>Pseudomonadati</taxon>
        <taxon>Pseudomonadota</taxon>
        <taxon>Gammaproteobacteria</taxon>
        <taxon>Alteromonadales</taxon>
        <taxon>Shewanellaceae</taxon>
        <taxon>Shewanella</taxon>
    </lineage>
</organism>
<evidence type="ECO:0000259" key="11">
    <source>
        <dbReference type="Pfam" id="PF14840"/>
    </source>
</evidence>
<evidence type="ECO:0000256" key="7">
    <source>
        <dbReference type="ARBA" id="ARBA00034754"/>
    </source>
</evidence>
<evidence type="ECO:0000256" key="2">
    <source>
        <dbReference type="ARBA" id="ARBA00017703"/>
    </source>
</evidence>
<dbReference type="GO" id="GO:0003887">
    <property type="term" value="F:DNA-directed DNA polymerase activity"/>
    <property type="evidence" value="ECO:0007669"/>
    <property type="project" value="UniProtKB-EC"/>
</dbReference>
<evidence type="ECO:0000256" key="8">
    <source>
        <dbReference type="ARBA" id="ARBA00049244"/>
    </source>
</evidence>
<dbReference type="Pfam" id="PF14840">
    <property type="entry name" value="DNA_pol3_delt_C"/>
    <property type="match status" value="1"/>
</dbReference>
<dbReference type="Gene3D" id="3.40.50.300">
    <property type="entry name" value="P-loop containing nucleotide triphosphate hydrolases"/>
    <property type="match status" value="1"/>
</dbReference>
<evidence type="ECO:0000256" key="1">
    <source>
        <dbReference type="ARBA" id="ARBA00012417"/>
    </source>
</evidence>
<evidence type="ECO:0000256" key="5">
    <source>
        <dbReference type="ARBA" id="ARBA00022705"/>
    </source>
</evidence>
<comment type="caution">
    <text evidence="12">The sequence shown here is derived from an EMBL/GenBank/DDBJ whole genome shotgun (WGS) entry which is preliminary data.</text>
</comment>
<feature type="domain" description="DNA polymerase III delta N-terminal" evidence="10">
    <location>
        <begin position="19"/>
        <end position="137"/>
    </location>
</feature>
<dbReference type="Gene3D" id="1.20.272.10">
    <property type="match status" value="1"/>
</dbReference>
<reference evidence="12 13" key="1">
    <citation type="submission" date="2021-07" db="EMBL/GenBank/DDBJ databases">
        <title>Shewanella sp. nov, isolated from SCS.</title>
        <authorList>
            <person name="Cao W.R."/>
        </authorList>
    </citation>
    <scope>NUCLEOTIDE SEQUENCE [LARGE SCALE GENOMIC DNA]</scope>
    <source>
        <strain evidence="12 13">NR704-98</strain>
    </source>
</reference>
<name>A0ABS7E8L9_9GAMM</name>
<dbReference type="EMBL" id="JAHZST010000019">
    <property type="protein sequence ID" value="MBW8186041.1"/>
    <property type="molecule type" value="Genomic_DNA"/>
</dbReference>
<dbReference type="NCBIfam" id="TIGR01128">
    <property type="entry name" value="holA"/>
    <property type="match status" value="1"/>
</dbReference>
<evidence type="ECO:0000256" key="4">
    <source>
        <dbReference type="ARBA" id="ARBA00022695"/>
    </source>
</evidence>
<dbReference type="PANTHER" id="PTHR34388">
    <property type="entry name" value="DNA POLYMERASE III SUBUNIT DELTA"/>
    <property type="match status" value="1"/>
</dbReference>
<dbReference type="RefSeq" id="WP_220111374.1">
    <property type="nucleotide sequence ID" value="NZ_JAHZST010000019.1"/>
</dbReference>
<sequence length="346" mass="39484">MRVYPDQLSRQLKPLQQCYLVFGDDPWLCETSRELIFAQAKREGFEEKIQLTQEAGFSWNDLVDQWQAMSLFASRRIIELILPQAKPGSEGGAIFQSLMQMPNPDVLLIISGPKLAAEQTKSKWFKTLDAQGVYVPCATPEGNQFQRWLDERINHFKLTLTRDAKEMLFGLYEGNLLAADQSLQLLQLLSPNERVDSNQLSAYFEDQSRFSVFQLTDAMLNNQQDKALHILSQLKAEGVAMPIILWGVFKELATLLQLRTALDNNESLQSLWGKLRIWDKRKSLYQAALNRLSLTHIETLLAGASAIELKLKQQGIEDWTGMSHLSLLFDPKAHAQLAHIQLNEER</sequence>
<evidence type="ECO:0000256" key="6">
    <source>
        <dbReference type="ARBA" id="ARBA00022932"/>
    </source>
</evidence>
<comment type="similarity">
    <text evidence="7">Belongs to the DNA polymerase HolA subunit family.</text>
</comment>
<keyword evidence="5" id="KW-0235">DNA replication</keyword>
<keyword evidence="6" id="KW-0239">DNA-directed DNA polymerase</keyword>
<proteinExistence type="inferred from homology"/>